<evidence type="ECO:0000313" key="5">
    <source>
        <dbReference type="EMBL" id="HIT85222.1"/>
    </source>
</evidence>
<feature type="domain" description="AMP-binding enzyme C-terminal" evidence="4">
    <location>
        <begin position="452"/>
        <end position="528"/>
    </location>
</feature>
<dbReference type="InterPro" id="IPR025110">
    <property type="entry name" value="AMP-bd_C"/>
</dbReference>
<dbReference type="GO" id="GO:0006631">
    <property type="term" value="P:fatty acid metabolic process"/>
    <property type="evidence" value="ECO:0007669"/>
    <property type="project" value="TreeGrafter"/>
</dbReference>
<comment type="similarity">
    <text evidence="1">Belongs to the ATP-dependent AMP-binding enzyme family.</text>
</comment>
<dbReference type="Gene3D" id="3.40.50.12780">
    <property type="entry name" value="N-terminal domain of ligase-like"/>
    <property type="match status" value="1"/>
</dbReference>
<reference evidence="5" key="2">
    <citation type="journal article" date="2021" name="PeerJ">
        <title>Extensive microbial diversity within the chicken gut microbiome revealed by metagenomics and culture.</title>
        <authorList>
            <person name="Gilroy R."/>
            <person name="Ravi A."/>
            <person name="Getino M."/>
            <person name="Pursley I."/>
            <person name="Horton D.L."/>
            <person name="Alikhan N.F."/>
            <person name="Baker D."/>
            <person name="Gharbi K."/>
            <person name="Hall N."/>
            <person name="Watson M."/>
            <person name="Adriaenssens E.M."/>
            <person name="Foster-Nyarko E."/>
            <person name="Jarju S."/>
            <person name="Secka A."/>
            <person name="Antonio M."/>
            <person name="Oren A."/>
            <person name="Chaudhuri R.R."/>
            <person name="La Ragione R."/>
            <person name="Hildebrand F."/>
            <person name="Pallen M.J."/>
        </authorList>
    </citation>
    <scope>NUCLEOTIDE SEQUENCE</scope>
    <source>
        <strain evidence="5">CHK181-108</strain>
    </source>
</reference>
<evidence type="ECO:0000259" key="3">
    <source>
        <dbReference type="Pfam" id="PF00501"/>
    </source>
</evidence>
<gene>
    <name evidence="5" type="ORF">IAA60_04850</name>
</gene>
<dbReference type="PANTHER" id="PTHR43201:SF5">
    <property type="entry name" value="MEDIUM-CHAIN ACYL-COA LIGASE ACSF2, MITOCHONDRIAL"/>
    <property type="match status" value="1"/>
</dbReference>
<dbReference type="InterPro" id="IPR000873">
    <property type="entry name" value="AMP-dep_synth/lig_dom"/>
</dbReference>
<accession>A0A9D1H262</accession>
<evidence type="ECO:0000313" key="6">
    <source>
        <dbReference type="Proteomes" id="UP000824165"/>
    </source>
</evidence>
<dbReference type="Gene3D" id="3.30.300.30">
    <property type="match status" value="1"/>
</dbReference>
<dbReference type="AlphaFoldDB" id="A0A9D1H262"/>
<name>A0A9D1H262_9FIRM</name>
<dbReference type="PANTHER" id="PTHR43201">
    <property type="entry name" value="ACYL-COA SYNTHETASE"/>
    <property type="match status" value="1"/>
</dbReference>
<evidence type="ECO:0000256" key="1">
    <source>
        <dbReference type="ARBA" id="ARBA00006432"/>
    </source>
</evidence>
<dbReference type="Pfam" id="PF13193">
    <property type="entry name" value="AMP-binding_C"/>
    <property type="match status" value="1"/>
</dbReference>
<reference evidence="5" key="1">
    <citation type="submission" date="2020-10" db="EMBL/GenBank/DDBJ databases">
        <authorList>
            <person name="Gilroy R."/>
        </authorList>
    </citation>
    <scope>NUCLEOTIDE SEQUENCE</scope>
    <source>
        <strain evidence="5">CHK181-108</strain>
    </source>
</reference>
<dbReference type="Pfam" id="PF00501">
    <property type="entry name" value="AMP-binding"/>
    <property type="match status" value="1"/>
</dbReference>
<dbReference type="EMBL" id="DVLU01000045">
    <property type="protein sequence ID" value="HIT85222.1"/>
    <property type="molecule type" value="Genomic_DNA"/>
</dbReference>
<evidence type="ECO:0000259" key="4">
    <source>
        <dbReference type="Pfam" id="PF13193"/>
    </source>
</evidence>
<dbReference type="GO" id="GO:0031956">
    <property type="term" value="F:medium-chain fatty acid-CoA ligase activity"/>
    <property type="evidence" value="ECO:0007669"/>
    <property type="project" value="TreeGrafter"/>
</dbReference>
<dbReference type="Proteomes" id="UP000824165">
    <property type="component" value="Unassembled WGS sequence"/>
</dbReference>
<dbReference type="InterPro" id="IPR045851">
    <property type="entry name" value="AMP-bd_C_sf"/>
</dbReference>
<keyword evidence="2" id="KW-0436">Ligase</keyword>
<organism evidence="5 6">
    <name type="scientific">Candidatus Ornithomonoglobus intestinigallinarum</name>
    <dbReference type="NCBI Taxonomy" id="2840894"/>
    <lineage>
        <taxon>Bacteria</taxon>
        <taxon>Bacillati</taxon>
        <taxon>Bacillota</taxon>
        <taxon>Clostridia</taxon>
        <taxon>Candidatus Ornithomonoglobus</taxon>
    </lineage>
</organism>
<dbReference type="InterPro" id="IPR042099">
    <property type="entry name" value="ANL_N_sf"/>
</dbReference>
<proteinExistence type="inferred from homology"/>
<feature type="domain" description="AMP-dependent synthetase/ligase" evidence="3">
    <location>
        <begin position="24"/>
        <end position="395"/>
    </location>
</feature>
<sequence length="550" mass="62155">MEKYLENFKKNFEREYTWAAGFMRNVYRYGSRCAMYFPETGERWTYRELNADVNKLANAMLGDGVKKGAVVMYQLLNCPVFAFAYVASHKIGAVNCPVNYRLSAGEIALTMDDSKPDVFIYEAEQQEVVMQALSMVKNKPKRIILMDINKSAAAPEGVVTYEEYVEGQPVSEPETDFEPSIYDETTRLYTSGTTGRQKGVPMTSINEVLSAHDVMIHFPMNQLDITMNTTPWFHRGGLHCAGPGPTFYAGGEIVIMRKFIAKLCLELIEKQRLTFVIGVPTVLEDLTRSQLKEGRDLSSLKGIVTMGSALERAACIRYQEVLTPNIFNGYGTTETFWNTFLRPFDLPEKAGTAGGSCVDDDVRVVKVFDDRRAEPDEEAAKNNIEVGEVIIRSPAKSAYTYFNNDEETERKFYKGYMYTGDLGTWDENNYVSIAGRKDDMIISSGENIYPTQVEEVLNSCDKVSDCIVTAVPDKQRGELVTAYVVKADPSLTYEELEEHCKQSPMIANYKRPRYYRFITEIPFNPTGKKLHYKAKQMAASDLANGLLHRV</sequence>
<comment type="caution">
    <text evidence="5">The sequence shown here is derived from an EMBL/GenBank/DDBJ whole genome shotgun (WGS) entry which is preliminary data.</text>
</comment>
<protein>
    <submittedName>
        <fullName evidence="5">AMP-binding protein</fullName>
    </submittedName>
</protein>
<evidence type="ECO:0000256" key="2">
    <source>
        <dbReference type="ARBA" id="ARBA00022598"/>
    </source>
</evidence>
<dbReference type="SUPFAM" id="SSF56801">
    <property type="entry name" value="Acetyl-CoA synthetase-like"/>
    <property type="match status" value="1"/>
</dbReference>